<sequence>MLRSRSRRAVAAKQGGGLMAEPPATGAQSPRHPSSSSAAGGGSAFPSPRPFMAMALPQAGLLDGTEVPSSAMSPTSILETKQFCCPPTAAVLVGEEPQEGPHGRGRSGTCRRRPRRRPPGARGRQGRRRQGGVRVAAQNPGPLRQGG</sequence>
<evidence type="ECO:0000313" key="2">
    <source>
        <dbReference type="EMBL" id="JAD83226.1"/>
    </source>
</evidence>
<organism evidence="2">
    <name type="scientific">Arundo donax</name>
    <name type="common">Giant reed</name>
    <name type="synonym">Donax arundinaceus</name>
    <dbReference type="NCBI Taxonomy" id="35708"/>
    <lineage>
        <taxon>Eukaryota</taxon>
        <taxon>Viridiplantae</taxon>
        <taxon>Streptophyta</taxon>
        <taxon>Embryophyta</taxon>
        <taxon>Tracheophyta</taxon>
        <taxon>Spermatophyta</taxon>
        <taxon>Magnoliopsida</taxon>
        <taxon>Liliopsida</taxon>
        <taxon>Poales</taxon>
        <taxon>Poaceae</taxon>
        <taxon>PACMAD clade</taxon>
        <taxon>Arundinoideae</taxon>
        <taxon>Arundineae</taxon>
        <taxon>Arundo</taxon>
    </lineage>
</organism>
<dbReference type="EMBL" id="GBRH01214669">
    <property type="protein sequence ID" value="JAD83226.1"/>
    <property type="molecule type" value="Transcribed_RNA"/>
</dbReference>
<reference evidence="2" key="1">
    <citation type="submission" date="2014-09" db="EMBL/GenBank/DDBJ databases">
        <authorList>
            <person name="Magalhaes I.L.F."/>
            <person name="Oliveira U."/>
            <person name="Santos F.R."/>
            <person name="Vidigal T.H.D.A."/>
            <person name="Brescovit A.D."/>
            <person name="Santos A.J."/>
        </authorList>
    </citation>
    <scope>NUCLEOTIDE SEQUENCE</scope>
    <source>
        <tissue evidence="2">Shoot tissue taken approximately 20 cm above the soil surface</tissue>
    </source>
</reference>
<accession>A0A0A9D5X8</accession>
<dbReference type="AlphaFoldDB" id="A0A0A9D5X8"/>
<protein>
    <submittedName>
        <fullName evidence="2">Uncharacterized protein</fullName>
    </submittedName>
</protein>
<feature type="compositionally biased region" description="Basic residues" evidence="1">
    <location>
        <begin position="1"/>
        <end position="10"/>
    </location>
</feature>
<proteinExistence type="predicted"/>
<feature type="compositionally biased region" description="Low complexity" evidence="1">
    <location>
        <begin position="26"/>
        <end position="38"/>
    </location>
</feature>
<evidence type="ECO:0000256" key="1">
    <source>
        <dbReference type="SAM" id="MobiDB-lite"/>
    </source>
</evidence>
<feature type="region of interest" description="Disordered" evidence="1">
    <location>
        <begin position="1"/>
        <end position="51"/>
    </location>
</feature>
<feature type="compositionally biased region" description="Basic residues" evidence="1">
    <location>
        <begin position="103"/>
        <end position="131"/>
    </location>
</feature>
<name>A0A0A9D5X8_ARUDO</name>
<reference evidence="2" key="2">
    <citation type="journal article" date="2015" name="Data Brief">
        <title>Shoot transcriptome of the giant reed, Arundo donax.</title>
        <authorList>
            <person name="Barrero R.A."/>
            <person name="Guerrero F.D."/>
            <person name="Moolhuijzen P."/>
            <person name="Goolsby J.A."/>
            <person name="Tidwell J."/>
            <person name="Bellgard S.E."/>
            <person name="Bellgard M.I."/>
        </authorList>
    </citation>
    <scope>NUCLEOTIDE SEQUENCE</scope>
    <source>
        <tissue evidence="2">Shoot tissue taken approximately 20 cm above the soil surface</tissue>
    </source>
</reference>
<feature type="region of interest" description="Disordered" evidence="1">
    <location>
        <begin position="89"/>
        <end position="147"/>
    </location>
</feature>